<dbReference type="EMBL" id="KZ819199">
    <property type="protein sequence ID" value="PWY98357.1"/>
    <property type="molecule type" value="Genomic_DNA"/>
</dbReference>
<dbReference type="AlphaFoldDB" id="A0A317XKG9"/>
<organism evidence="1 2">
    <name type="scientific">Testicularia cyperi</name>
    <dbReference type="NCBI Taxonomy" id="1882483"/>
    <lineage>
        <taxon>Eukaryota</taxon>
        <taxon>Fungi</taxon>
        <taxon>Dikarya</taxon>
        <taxon>Basidiomycota</taxon>
        <taxon>Ustilaginomycotina</taxon>
        <taxon>Ustilaginomycetes</taxon>
        <taxon>Ustilaginales</taxon>
        <taxon>Anthracoideaceae</taxon>
        <taxon>Testicularia</taxon>
    </lineage>
</organism>
<keyword evidence="2" id="KW-1185">Reference proteome</keyword>
<name>A0A317XKG9_9BASI</name>
<evidence type="ECO:0000313" key="1">
    <source>
        <dbReference type="EMBL" id="PWY98357.1"/>
    </source>
</evidence>
<evidence type="ECO:0000313" key="2">
    <source>
        <dbReference type="Proteomes" id="UP000246740"/>
    </source>
</evidence>
<gene>
    <name evidence="1" type="ORF">BCV70DRAFT_38074</name>
</gene>
<proteinExistence type="predicted"/>
<accession>A0A317XKG9</accession>
<dbReference type="InParanoid" id="A0A317XKG9"/>
<reference evidence="1 2" key="1">
    <citation type="journal article" date="2018" name="Mol. Biol. Evol.">
        <title>Broad Genomic Sampling Reveals a Smut Pathogenic Ancestry of the Fungal Clade Ustilaginomycotina.</title>
        <authorList>
            <person name="Kijpornyongpan T."/>
            <person name="Mondo S.J."/>
            <person name="Barry K."/>
            <person name="Sandor L."/>
            <person name="Lee J."/>
            <person name="Lipzen A."/>
            <person name="Pangilinan J."/>
            <person name="LaButti K."/>
            <person name="Hainaut M."/>
            <person name="Henrissat B."/>
            <person name="Grigoriev I.V."/>
            <person name="Spatafora J.W."/>
            <person name="Aime M.C."/>
        </authorList>
    </citation>
    <scope>NUCLEOTIDE SEQUENCE [LARGE SCALE GENOMIC DNA]</scope>
    <source>
        <strain evidence="1 2">MCA 3645</strain>
    </source>
</reference>
<dbReference type="Proteomes" id="UP000246740">
    <property type="component" value="Unassembled WGS sequence"/>
</dbReference>
<protein>
    <submittedName>
        <fullName evidence="1">Uncharacterized protein</fullName>
    </submittedName>
</protein>
<sequence length="136" mass="14997">MTLVSPRLALPSAAAFAAFETLPTCTHLPRLDGPYCTTPHWSAGFFLPLPSACLSVYIHTSLPLLLFLLSLLSTSSFTKLVHRQRAPLSLSLVSRRSYSLTVLLDAIKRNKSYLLSYKHVSSLADLLADRHDIVTT</sequence>